<keyword evidence="2" id="KW-0547">Nucleotide-binding</keyword>
<dbReference type="PANTHER" id="PTHR24220:SF692">
    <property type="entry name" value="ABC TRANSPORTER DOMAIN-CONTAINING PROTEIN"/>
    <property type="match status" value="1"/>
</dbReference>
<keyword evidence="3 5" id="KW-0067">ATP-binding</keyword>
<evidence type="ECO:0000256" key="3">
    <source>
        <dbReference type="ARBA" id="ARBA00022840"/>
    </source>
</evidence>
<dbReference type="GO" id="GO:0005524">
    <property type="term" value="F:ATP binding"/>
    <property type="evidence" value="ECO:0007669"/>
    <property type="project" value="UniProtKB-KW"/>
</dbReference>
<dbReference type="GO" id="GO:0005886">
    <property type="term" value="C:plasma membrane"/>
    <property type="evidence" value="ECO:0007669"/>
    <property type="project" value="TreeGrafter"/>
</dbReference>
<proteinExistence type="predicted"/>
<dbReference type="EMBL" id="RJVG01000003">
    <property type="protein sequence ID" value="ROR29366.1"/>
    <property type="molecule type" value="Genomic_DNA"/>
</dbReference>
<dbReference type="SMART" id="SM00382">
    <property type="entry name" value="AAA"/>
    <property type="match status" value="1"/>
</dbReference>
<evidence type="ECO:0000313" key="6">
    <source>
        <dbReference type="Proteomes" id="UP000273083"/>
    </source>
</evidence>
<feature type="domain" description="ABC transporter" evidence="4">
    <location>
        <begin position="6"/>
        <end position="244"/>
    </location>
</feature>
<evidence type="ECO:0000256" key="1">
    <source>
        <dbReference type="ARBA" id="ARBA00022448"/>
    </source>
</evidence>
<dbReference type="InterPro" id="IPR027417">
    <property type="entry name" value="P-loop_NTPase"/>
</dbReference>
<dbReference type="GO" id="GO:0098796">
    <property type="term" value="C:membrane protein complex"/>
    <property type="evidence" value="ECO:0007669"/>
    <property type="project" value="UniProtKB-ARBA"/>
</dbReference>
<sequence length="252" mass="28555">MSKNILKAEKICKSFVTDGVVNNIIKNMDIEIYKGDFTVIMGSSGSGKSTLLYMLSGMDKVTSGNVYLKERNITNLKEKQMAEIRKDNIGFVFQNMNLIPDLTVRENIVSPAYKSRISKSNVNEKVEELLQQMDLKEHEHKFPSQLSGGQKQRTAICRGLMNEPELLFADEPTGALNSSIGENVLDIFTMLYNKGQSIVMVTHDLKAAARGNRVVFIRDGRIDGELDTGTFYKEDIKEREIMLYHFLSQRGW</sequence>
<gene>
    <name evidence="5" type="ORF">EDD66_103303</name>
</gene>
<dbReference type="FunFam" id="3.40.50.300:FF:000032">
    <property type="entry name" value="Export ABC transporter ATP-binding protein"/>
    <property type="match status" value="1"/>
</dbReference>
<organism evidence="5 6">
    <name type="scientific">Mobilisporobacter senegalensis</name>
    <dbReference type="NCBI Taxonomy" id="1329262"/>
    <lineage>
        <taxon>Bacteria</taxon>
        <taxon>Bacillati</taxon>
        <taxon>Bacillota</taxon>
        <taxon>Clostridia</taxon>
        <taxon>Lachnospirales</taxon>
        <taxon>Lachnospiraceae</taxon>
        <taxon>Mobilisporobacter</taxon>
    </lineage>
</organism>
<dbReference type="CDD" id="cd03255">
    <property type="entry name" value="ABC_MJ0796_LolCDE_FtsE"/>
    <property type="match status" value="1"/>
</dbReference>
<dbReference type="PROSITE" id="PS50893">
    <property type="entry name" value="ABC_TRANSPORTER_2"/>
    <property type="match status" value="1"/>
</dbReference>
<protein>
    <submittedName>
        <fullName evidence="5">Putative ABC transport system ATP-binding protein</fullName>
    </submittedName>
</protein>
<dbReference type="AlphaFoldDB" id="A0A3N1XRV8"/>
<evidence type="ECO:0000259" key="4">
    <source>
        <dbReference type="PROSITE" id="PS50893"/>
    </source>
</evidence>
<evidence type="ECO:0000313" key="5">
    <source>
        <dbReference type="EMBL" id="ROR29366.1"/>
    </source>
</evidence>
<evidence type="ECO:0000256" key="2">
    <source>
        <dbReference type="ARBA" id="ARBA00022741"/>
    </source>
</evidence>
<dbReference type="SUPFAM" id="SSF52540">
    <property type="entry name" value="P-loop containing nucleoside triphosphate hydrolases"/>
    <property type="match status" value="1"/>
</dbReference>
<dbReference type="Pfam" id="PF00005">
    <property type="entry name" value="ABC_tran"/>
    <property type="match status" value="1"/>
</dbReference>
<dbReference type="GO" id="GO:0016887">
    <property type="term" value="F:ATP hydrolysis activity"/>
    <property type="evidence" value="ECO:0007669"/>
    <property type="project" value="InterPro"/>
</dbReference>
<keyword evidence="1" id="KW-0813">Transport</keyword>
<dbReference type="InterPro" id="IPR017911">
    <property type="entry name" value="MacB-like_ATP-bd"/>
</dbReference>
<dbReference type="InterPro" id="IPR003593">
    <property type="entry name" value="AAA+_ATPase"/>
</dbReference>
<dbReference type="Gene3D" id="3.40.50.300">
    <property type="entry name" value="P-loop containing nucleotide triphosphate hydrolases"/>
    <property type="match status" value="1"/>
</dbReference>
<dbReference type="GO" id="GO:0022857">
    <property type="term" value="F:transmembrane transporter activity"/>
    <property type="evidence" value="ECO:0007669"/>
    <property type="project" value="UniProtKB-ARBA"/>
</dbReference>
<dbReference type="OrthoDB" id="9802264at2"/>
<accession>A0A3N1XRV8</accession>
<dbReference type="PANTHER" id="PTHR24220">
    <property type="entry name" value="IMPORT ATP-BINDING PROTEIN"/>
    <property type="match status" value="1"/>
</dbReference>
<reference evidence="5 6" key="1">
    <citation type="submission" date="2018-11" db="EMBL/GenBank/DDBJ databases">
        <title>Genomic Encyclopedia of Type Strains, Phase IV (KMG-IV): sequencing the most valuable type-strain genomes for metagenomic binning, comparative biology and taxonomic classification.</title>
        <authorList>
            <person name="Goeker M."/>
        </authorList>
    </citation>
    <scope>NUCLEOTIDE SEQUENCE [LARGE SCALE GENOMIC DNA]</scope>
    <source>
        <strain evidence="5 6">DSM 26537</strain>
    </source>
</reference>
<dbReference type="Proteomes" id="UP000273083">
    <property type="component" value="Unassembled WGS sequence"/>
</dbReference>
<comment type="caution">
    <text evidence="5">The sequence shown here is derived from an EMBL/GenBank/DDBJ whole genome shotgun (WGS) entry which is preliminary data.</text>
</comment>
<dbReference type="InterPro" id="IPR015854">
    <property type="entry name" value="ABC_transpr_LolD-like"/>
</dbReference>
<keyword evidence="6" id="KW-1185">Reference proteome</keyword>
<dbReference type="InterPro" id="IPR003439">
    <property type="entry name" value="ABC_transporter-like_ATP-bd"/>
</dbReference>
<dbReference type="RefSeq" id="WP_123608806.1">
    <property type="nucleotide sequence ID" value="NZ_RJVG01000003.1"/>
</dbReference>
<name>A0A3N1XRV8_9FIRM</name>